<evidence type="ECO:0000313" key="1">
    <source>
        <dbReference type="EMBL" id="CNW00029.1"/>
    </source>
</evidence>
<dbReference type="Proteomes" id="UP000039217">
    <property type="component" value="Unassembled WGS sequence"/>
</dbReference>
<dbReference type="AlphaFoldDB" id="A0A0U0QJY0"/>
<dbReference type="EMBL" id="CQQC01001496">
    <property type="protein sequence ID" value="CNW00029.1"/>
    <property type="molecule type" value="Genomic_DNA"/>
</dbReference>
<proteinExistence type="predicted"/>
<evidence type="ECO:0000313" key="2">
    <source>
        <dbReference type="EMBL" id="COU91274.1"/>
    </source>
</evidence>
<organism evidence="2 3">
    <name type="scientific">Mycobacterium tuberculosis</name>
    <dbReference type="NCBI Taxonomy" id="1773"/>
    <lineage>
        <taxon>Bacteria</taxon>
        <taxon>Bacillati</taxon>
        <taxon>Actinomycetota</taxon>
        <taxon>Actinomycetes</taxon>
        <taxon>Mycobacteriales</taxon>
        <taxon>Mycobacteriaceae</taxon>
        <taxon>Mycobacterium</taxon>
        <taxon>Mycobacterium tuberculosis complex</taxon>
    </lineage>
</organism>
<evidence type="ECO:0000313" key="4">
    <source>
        <dbReference type="Proteomes" id="UP000039217"/>
    </source>
</evidence>
<evidence type="ECO:0000313" key="3">
    <source>
        <dbReference type="Proteomes" id="UP000038802"/>
    </source>
</evidence>
<gene>
    <name evidence="1" type="ORF">ERS007661_03403</name>
    <name evidence="2" type="ORF">ERS007703_00044</name>
</gene>
<accession>A0A0U0QJY0</accession>
<name>A0A0U0QJY0_MYCTX</name>
<reference evidence="3 4" key="2">
    <citation type="submission" date="2015-03" db="EMBL/GenBank/DDBJ databases">
        <authorList>
            <consortium name="Pathogen Informatics"/>
        </authorList>
    </citation>
    <scope>NUCLEOTIDE SEQUENCE [LARGE SCALE GENOMIC DNA]</scope>
    <source>
        <strain evidence="1 4">D00501624</strain>
        <strain evidence="3">K00500041</strain>
    </source>
</reference>
<sequence>MPTPADDNTPAWLVGADENCGSSWPTHCHGIASIRTARSASCADESVGPTRVSPLTVLLISSDETLASRCERSLAMPPQ</sequence>
<dbReference type="EMBL" id="CSAE01000002">
    <property type="protein sequence ID" value="COU91274.1"/>
    <property type="molecule type" value="Genomic_DNA"/>
</dbReference>
<reference evidence="2" key="1">
    <citation type="submission" date="2015-03" db="EMBL/GenBank/DDBJ databases">
        <authorList>
            <person name="Murphy D."/>
        </authorList>
    </citation>
    <scope>NUCLEOTIDE SEQUENCE [LARGE SCALE GENOMIC DNA]</scope>
    <source>
        <strain evidence="2">K00500041</strain>
    </source>
</reference>
<dbReference type="Proteomes" id="UP000038802">
    <property type="component" value="Unassembled WGS sequence"/>
</dbReference>
<protein>
    <submittedName>
        <fullName evidence="2">Uncharacterized protein</fullName>
    </submittedName>
</protein>